<dbReference type="Pfam" id="PF07690">
    <property type="entry name" value="MFS_1"/>
    <property type="match status" value="1"/>
</dbReference>
<sequence length="159" mass="16296">MRTRNRGAAGSRVAQGVFAGLMVPQVLSFIRVGFPADEQGRARGFYGMTFPIGGLAGPLLGGLLTQAGLFGWGWRTVFLVNVPIAVVVPLAAALYPLVQGRELGWPLWTAGAMVAGIALLGVFALQPLPVCLLLPAGTRLSRTSSATAGPARPGSGAGS</sequence>
<evidence type="ECO:0000256" key="5">
    <source>
        <dbReference type="SAM" id="Phobius"/>
    </source>
</evidence>
<feature type="transmembrane region" description="Helical" evidence="5">
    <location>
        <begin position="44"/>
        <end position="65"/>
    </location>
</feature>
<organism evidence="7 8">
    <name type="scientific">Amycolatopsis thermalba</name>
    <dbReference type="NCBI Taxonomy" id="944492"/>
    <lineage>
        <taxon>Bacteria</taxon>
        <taxon>Bacillati</taxon>
        <taxon>Actinomycetota</taxon>
        <taxon>Actinomycetes</taxon>
        <taxon>Pseudonocardiales</taxon>
        <taxon>Pseudonocardiaceae</taxon>
        <taxon>Amycolatopsis</taxon>
    </lineage>
</organism>
<evidence type="ECO:0000313" key="7">
    <source>
        <dbReference type="EMBL" id="UQS23255.1"/>
    </source>
</evidence>
<dbReference type="PANTHER" id="PTHR42718:SF39">
    <property type="entry name" value="ACTINORHODIN TRANSPORTER-RELATED"/>
    <property type="match status" value="1"/>
</dbReference>
<gene>
    <name evidence="7" type="ORF">L1857_10720</name>
</gene>
<dbReference type="EMBL" id="CP091196">
    <property type="protein sequence ID" value="UQS23255.1"/>
    <property type="molecule type" value="Genomic_DNA"/>
</dbReference>
<name>A0ABY4NT66_9PSEU</name>
<evidence type="ECO:0000256" key="1">
    <source>
        <dbReference type="ARBA" id="ARBA00004651"/>
    </source>
</evidence>
<dbReference type="InterPro" id="IPR036259">
    <property type="entry name" value="MFS_trans_sf"/>
</dbReference>
<evidence type="ECO:0000313" key="8">
    <source>
        <dbReference type="Proteomes" id="UP000830158"/>
    </source>
</evidence>
<dbReference type="InterPro" id="IPR011701">
    <property type="entry name" value="MFS"/>
</dbReference>
<dbReference type="Proteomes" id="UP000830158">
    <property type="component" value="Chromosome"/>
</dbReference>
<evidence type="ECO:0000259" key="6">
    <source>
        <dbReference type="PROSITE" id="PS50850"/>
    </source>
</evidence>
<feature type="domain" description="Major facilitator superfamily (MFS) profile" evidence="6">
    <location>
        <begin position="1"/>
        <end position="159"/>
    </location>
</feature>
<protein>
    <submittedName>
        <fullName evidence="7">MFS transporter</fullName>
    </submittedName>
</protein>
<dbReference type="RefSeq" id="WP_162831057.1">
    <property type="nucleotide sequence ID" value="NZ_CP091196.1"/>
</dbReference>
<feature type="transmembrane region" description="Helical" evidence="5">
    <location>
        <begin position="77"/>
        <end position="98"/>
    </location>
</feature>
<keyword evidence="2 5" id="KW-0812">Transmembrane</keyword>
<feature type="transmembrane region" description="Helical" evidence="5">
    <location>
        <begin position="110"/>
        <end position="134"/>
    </location>
</feature>
<keyword evidence="3 5" id="KW-1133">Transmembrane helix</keyword>
<dbReference type="SUPFAM" id="SSF103473">
    <property type="entry name" value="MFS general substrate transporter"/>
    <property type="match status" value="1"/>
</dbReference>
<accession>A0ABY4NT66</accession>
<proteinExistence type="predicted"/>
<comment type="subcellular location">
    <subcellularLocation>
        <location evidence="1">Cell membrane</location>
        <topology evidence="1">Multi-pass membrane protein</topology>
    </subcellularLocation>
</comment>
<dbReference type="PROSITE" id="PS50850">
    <property type="entry name" value="MFS"/>
    <property type="match status" value="1"/>
</dbReference>
<dbReference type="PANTHER" id="PTHR42718">
    <property type="entry name" value="MAJOR FACILITATOR SUPERFAMILY MULTIDRUG TRANSPORTER MFSC"/>
    <property type="match status" value="1"/>
</dbReference>
<reference evidence="7" key="1">
    <citation type="submission" date="2022-01" db="EMBL/GenBank/DDBJ databases">
        <title>PSI-footprinting approach for the identification of protein synthesis inhibitor producers.</title>
        <authorList>
            <person name="Handel F."/>
            <person name="Kulik A."/>
            <person name="Wex K.W."/>
            <person name="Berscheid A."/>
            <person name="Saur J.S."/>
            <person name="Winkler A."/>
            <person name="Wibberg D."/>
            <person name="Kalinowski J."/>
            <person name="Broetz-Oesterhelt H."/>
            <person name="Mast Y."/>
        </authorList>
    </citation>
    <scope>NUCLEOTIDE SEQUENCE</scope>
    <source>
        <strain evidence="7">KNN 49.3e</strain>
    </source>
</reference>
<evidence type="ECO:0000256" key="3">
    <source>
        <dbReference type="ARBA" id="ARBA00022989"/>
    </source>
</evidence>
<evidence type="ECO:0000256" key="2">
    <source>
        <dbReference type="ARBA" id="ARBA00022692"/>
    </source>
</evidence>
<evidence type="ECO:0000256" key="4">
    <source>
        <dbReference type="ARBA" id="ARBA00023136"/>
    </source>
</evidence>
<keyword evidence="4 5" id="KW-0472">Membrane</keyword>
<keyword evidence="8" id="KW-1185">Reference proteome</keyword>
<dbReference type="Gene3D" id="1.20.1720.10">
    <property type="entry name" value="Multidrug resistance protein D"/>
    <property type="match status" value="1"/>
</dbReference>
<dbReference type="InterPro" id="IPR020846">
    <property type="entry name" value="MFS_dom"/>
</dbReference>